<sequence length="334" mass="35637">MPLRPALFATLLAAVSFVPLPAAPVGPAAKLIAHFGMELIPGEGAWFKVTYNSAERIPAAALPPRYGTPRLVGTSIYALITREDFSAMHRLKTDEIWHFYQGDPIELLLLHPDGRGEVVTLGSDPLAGQQPQYTVKAGTWMGARPAKATPEAYALFGCTMAPGFDYADYEPGYREPLQKQFPAQAALIGALTRNEFIAPPAESAPMTPAPTQPTVFLPTAVAPITVSPGVELRELVGLVGYAKTTRTSVAHFALAPGKTTGLSYMKTGEEYFLVTKGRGTVVVGDVTAPVEPGTIVFLAPTVRHSITAAPDSPLEFYAVSTPAFSPDDYVPVKD</sequence>
<feature type="domain" description="DUF985" evidence="2">
    <location>
        <begin position="30"/>
        <end position="170"/>
    </location>
</feature>
<dbReference type="EMBL" id="SDHX01000001">
    <property type="protein sequence ID" value="RXK54583.1"/>
    <property type="molecule type" value="Genomic_DNA"/>
</dbReference>
<comment type="caution">
    <text evidence="4">The sequence shown here is derived from an EMBL/GenBank/DDBJ whole genome shotgun (WGS) entry which is preliminary data.</text>
</comment>
<dbReference type="Proteomes" id="UP000290218">
    <property type="component" value="Unassembled WGS sequence"/>
</dbReference>
<reference evidence="4 5" key="1">
    <citation type="submission" date="2019-01" db="EMBL/GenBank/DDBJ databases">
        <title>Lacunisphaera sp. strain TWA-58.</title>
        <authorList>
            <person name="Chen W.-M."/>
        </authorList>
    </citation>
    <scope>NUCLEOTIDE SEQUENCE [LARGE SCALE GENOMIC DNA]</scope>
    <source>
        <strain evidence="4 5">TWA-58</strain>
    </source>
</reference>
<dbReference type="Pfam" id="PF07883">
    <property type="entry name" value="Cupin_2"/>
    <property type="match status" value="1"/>
</dbReference>
<feature type="signal peptide" evidence="1">
    <location>
        <begin position="1"/>
        <end position="22"/>
    </location>
</feature>
<evidence type="ECO:0000259" key="2">
    <source>
        <dbReference type="Pfam" id="PF06172"/>
    </source>
</evidence>
<dbReference type="CDD" id="cd06121">
    <property type="entry name" value="cupin_YML079wp"/>
    <property type="match status" value="1"/>
</dbReference>
<evidence type="ECO:0000313" key="5">
    <source>
        <dbReference type="Proteomes" id="UP000290218"/>
    </source>
</evidence>
<proteinExistence type="predicted"/>
<dbReference type="InterPro" id="IPR009327">
    <property type="entry name" value="Cupin_DUF985"/>
</dbReference>
<dbReference type="Gene3D" id="2.60.120.10">
    <property type="entry name" value="Jelly Rolls"/>
    <property type="match status" value="2"/>
</dbReference>
<dbReference type="SUPFAM" id="SSF51182">
    <property type="entry name" value="RmlC-like cupins"/>
    <property type="match status" value="2"/>
</dbReference>
<evidence type="ECO:0000313" key="4">
    <source>
        <dbReference type="EMBL" id="RXK54583.1"/>
    </source>
</evidence>
<keyword evidence="5" id="KW-1185">Reference proteome</keyword>
<evidence type="ECO:0000256" key="1">
    <source>
        <dbReference type="SAM" id="SignalP"/>
    </source>
</evidence>
<keyword evidence="1" id="KW-0732">Signal</keyword>
<dbReference type="InterPro" id="IPR039935">
    <property type="entry name" value="YML079W-like"/>
</dbReference>
<gene>
    <name evidence="4" type="ORF">ESB00_01395</name>
</gene>
<accession>A0A4Q1C6S1</accession>
<dbReference type="PANTHER" id="PTHR33387">
    <property type="entry name" value="RMLC-LIKE JELLY ROLL FOLD PROTEIN"/>
    <property type="match status" value="1"/>
</dbReference>
<dbReference type="OrthoDB" id="9798288at2"/>
<evidence type="ECO:0000259" key="3">
    <source>
        <dbReference type="Pfam" id="PF07883"/>
    </source>
</evidence>
<name>A0A4Q1C6S1_9BACT</name>
<feature type="domain" description="Cupin type-2" evidence="3">
    <location>
        <begin position="251"/>
        <end position="319"/>
    </location>
</feature>
<protein>
    <submittedName>
        <fullName evidence="4">Cupin domain-containing protein</fullName>
    </submittedName>
</protein>
<dbReference type="Pfam" id="PF06172">
    <property type="entry name" value="Cupin_5"/>
    <property type="match status" value="1"/>
</dbReference>
<dbReference type="InterPro" id="IPR011051">
    <property type="entry name" value="RmlC_Cupin_sf"/>
</dbReference>
<dbReference type="RefSeq" id="WP_129045947.1">
    <property type="nucleotide sequence ID" value="NZ_SDHX01000001.1"/>
</dbReference>
<dbReference type="AlphaFoldDB" id="A0A4Q1C6S1"/>
<dbReference type="InterPro" id="IPR013096">
    <property type="entry name" value="Cupin_2"/>
</dbReference>
<organism evidence="4 5">
    <name type="scientific">Oleiharenicola lentus</name>
    <dbReference type="NCBI Taxonomy" id="2508720"/>
    <lineage>
        <taxon>Bacteria</taxon>
        <taxon>Pseudomonadati</taxon>
        <taxon>Verrucomicrobiota</taxon>
        <taxon>Opitutia</taxon>
        <taxon>Opitutales</taxon>
        <taxon>Opitutaceae</taxon>
        <taxon>Oleiharenicola</taxon>
    </lineage>
</organism>
<feature type="chain" id="PRO_5020724563" evidence="1">
    <location>
        <begin position="23"/>
        <end position="334"/>
    </location>
</feature>
<dbReference type="InterPro" id="IPR014710">
    <property type="entry name" value="RmlC-like_jellyroll"/>
</dbReference>
<dbReference type="PANTHER" id="PTHR33387:SF3">
    <property type="entry name" value="DUF985 DOMAIN-CONTAINING PROTEIN"/>
    <property type="match status" value="1"/>
</dbReference>